<dbReference type="GO" id="GO:0016020">
    <property type="term" value="C:membrane"/>
    <property type="evidence" value="ECO:0007669"/>
    <property type="project" value="GOC"/>
</dbReference>
<dbReference type="Pfam" id="PF00487">
    <property type="entry name" value="FA_desaturase"/>
    <property type="match status" value="1"/>
</dbReference>
<dbReference type="InterPro" id="IPR005804">
    <property type="entry name" value="FA_desaturase_dom"/>
</dbReference>
<evidence type="ECO:0000256" key="1">
    <source>
        <dbReference type="SAM" id="SignalP"/>
    </source>
</evidence>
<protein>
    <recommendedName>
        <fullName evidence="2">Fatty acid desaturase domain-containing protein</fullName>
    </recommendedName>
</protein>
<feature type="chain" id="PRO_5035450094" description="Fatty acid desaturase domain-containing protein" evidence="1">
    <location>
        <begin position="25"/>
        <end position="454"/>
    </location>
</feature>
<proteinExistence type="predicted"/>
<keyword evidence="1" id="KW-0732">Signal</keyword>
<reference evidence="3" key="1">
    <citation type="submission" date="2022-02" db="EMBL/GenBank/DDBJ databases">
        <authorList>
            <person name="Giguere J D."/>
        </authorList>
    </citation>
    <scope>NUCLEOTIDE SEQUENCE</scope>
    <source>
        <strain evidence="3">CCAP 1055/1</strain>
    </source>
</reference>
<dbReference type="Proteomes" id="UP000836788">
    <property type="component" value="Chromosome 11"/>
</dbReference>
<feature type="signal peptide" evidence="1">
    <location>
        <begin position="1"/>
        <end position="24"/>
    </location>
</feature>
<feature type="domain" description="Fatty acid desaturase" evidence="2">
    <location>
        <begin position="132"/>
        <end position="422"/>
    </location>
</feature>
<gene>
    <name evidence="3" type="ORF">PTTT1_LOCUS9949</name>
</gene>
<sequence length="454" mass="51039">MRQLQNIILVASSALWAGQQTCFAFAPLCCQARRWSTALPNKGQRRQLEVYCAPPTTSTQIQERAPLSDAATWHRERRRQMLKKYGQQIAPLERQASSQDVAVPLLALANLSLLGMSIWSGSLPIAGVVALAAFPGSMFSLWQLQILHDVLHGSLLKKGVSSFWGIKRKTLQDQILFWGSMPSVFGYYLYLKFGHLSHHKNVGDPHQASLSQLFASDQVDFEDGDVLFVAHRMNLKGDIGPVFNMPFGKKIKMSISKSGFNSWRQGHAMWNAIMFTASFMYERLMLLLNDAIVAGTGYNLFFPNKPQIFHDECAKYARWATALRASLWIFAGWQSLLFLYLAETLWSIPPHPACAMFVTNHPSSKDGESGKCIPSQSTYAGAWYSIFTLGTNYHCEHHDFPTIPLHKLGELREIAPEFYRHGSNDNLAQVMNKAFDDPDFYACMDTGIGSTKQN</sequence>
<dbReference type="EMBL" id="OU594952">
    <property type="protein sequence ID" value="CAG9279394.1"/>
    <property type="molecule type" value="Genomic_DNA"/>
</dbReference>
<dbReference type="PANTHER" id="PTHR12879">
    <property type="entry name" value="SPHINGOLIPID DELTA 4 DESATURASE/C-4 HYDROXYLASE PROTEIN DES2"/>
    <property type="match status" value="1"/>
</dbReference>
<dbReference type="AlphaFoldDB" id="A0A8J9S0X8"/>
<accession>A0A8J9S0X8</accession>
<name>A0A8J9S0X8_PHATR</name>
<evidence type="ECO:0000313" key="3">
    <source>
        <dbReference type="EMBL" id="CAG9279394.1"/>
    </source>
</evidence>
<evidence type="ECO:0000259" key="2">
    <source>
        <dbReference type="Pfam" id="PF00487"/>
    </source>
</evidence>
<dbReference type="GO" id="GO:0046513">
    <property type="term" value="P:ceramide biosynthetic process"/>
    <property type="evidence" value="ECO:0007669"/>
    <property type="project" value="TreeGrafter"/>
</dbReference>
<dbReference type="PANTHER" id="PTHR12879:SF8">
    <property type="entry name" value="SPHINGOLIPID DELTA(4)-DESATURASE DES1"/>
    <property type="match status" value="1"/>
</dbReference>
<organism evidence="3">
    <name type="scientific">Phaeodactylum tricornutum</name>
    <name type="common">Diatom</name>
    <dbReference type="NCBI Taxonomy" id="2850"/>
    <lineage>
        <taxon>Eukaryota</taxon>
        <taxon>Sar</taxon>
        <taxon>Stramenopiles</taxon>
        <taxon>Ochrophyta</taxon>
        <taxon>Bacillariophyta</taxon>
        <taxon>Bacillariophyceae</taxon>
        <taxon>Bacillariophycidae</taxon>
        <taxon>Naviculales</taxon>
        <taxon>Phaeodactylaceae</taxon>
        <taxon>Phaeodactylum</taxon>
    </lineage>
</organism>
<dbReference type="GO" id="GO:0042284">
    <property type="term" value="F:sphingolipid delta-4 desaturase activity"/>
    <property type="evidence" value="ECO:0007669"/>
    <property type="project" value="TreeGrafter"/>
</dbReference>